<dbReference type="InterPro" id="IPR026564">
    <property type="entry name" value="Transcrip_reg_TACO1-like_dom3"/>
</dbReference>
<keyword evidence="4 6" id="KW-0238">DNA-binding</keyword>
<evidence type="ECO:0000256" key="3">
    <source>
        <dbReference type="ARBA" id="ARBA00023015"/>
    </source>
</evidence>
<dbReference type="InterPro" id="IPR029072">
    <property type="entry name" value="YebC-like"/>
</dbReference>
<evidence type="ECO:0000256" key="6">
    <source>
        <dbReference type="HAMAP-Rule" id="MF_00693"/>
    </source>
</evidence>
<dbReference type="InterPro" id="IPR002876">
    <property type="entry name" value="Transcrip_reg_TACO1-like"/>
</dbReference>
<evidence type="ECO:0000313" key="9">
    <source>
        <dbReference type="EMBL" id="PIS28989.1"/>
    </source>
</evidence>
<evidence type="ECO:0000256" key="4">
    <source>
        <dbReference type="ARBA" id="ARBA00023125"/>
    </source>
</evidence>
<dbReference type="InterPro" id="IPR017856">
    <property type="entry name" value="Integrase-like_N"/>
</dbReference>
<dbReference type="InterPro" id="IPR048300">
    <property type="entry name" value="TACO1_YebC-like_2nd/3rd_dom"/>
</dbReference>
<dbReference type="EMBL" id="PEYM01000107">
    <property type="protein sequence ID" value="PIS28989.1"/>
    <property type="molecule type" value="Genomic_DNA"/>
</dbReference>
<name>A0A2H0XY02_UNCSA</name>
<dbReference type="GO" id="GO:0003677">
    <property type="term" value="F:DNA binding"/>
    <property type="evidence" value="ECO:0007669"/>
    <property type="project" value="UniProtKB-UniRule"/>
</dbReference>
<proteinExistence type="inferred from homology"/>
<evidence type="ECO:0000256" key="1">
    <source>
        <dbReference type="ARBA" id="ARBA00008724"/>
    </source>
</evidence>
<dbReference type="PANTHER" id="PTHR12532">
    <property type="entry name" value="TRANSLATIONAL ACTIVATOR OF CYTOCHROME C OXIDASE 1"/>
    <property type="match status" value="1"/>
</dbReference>
<evidence type="ECO:0000259" key="7">
    <source>
        <dbReference type="Pfam" id="PF01709"/>
    </source>
</evidence>
<dbReference type="NCBIfam" id="NF001030">
    <property type="entry name" value="PRK00110.1"/>
    <property type="match status" value="1"/>
</dbReference>
<organism evidence="9 10">
    <name type="scientific">Candidatus Saganbacteria bacterium CG08_land_8_20_14_0_20_45_16</name>
    <dbReference type="NCBI Taxonomy" id="2014293"/>
    <lineage>
        <taxon>Bacteria</taxon>
        <taxon>Bacillati</taxon>
        <taxon>Saganbacteria</taxon>
    </lineage>
</organism>
<dbReference type="GO" id="GO:0005829">
    <property type="term" value="C:cytosol"/>
    <property type="evidence" value="ECO:0007669"/>
    <property type="project" value="TreeGrafter"/>
</dbReference>
<dbReference type="Proteomes" id="UP000231343">
    <property type="component" value="Unassembled WGS sequence"/>
</dbReference>
<comment type="caution">
    <text evidence="9">The sequence shown here is derived from an EMBL/GenBank/DDBJ whole genome shotgun (WGS) entry which is preliminary data.</text>
</comment>
<dbReference type="Gene3D" id="1.10.10.200">
    <property type="match status" value="1"/>
</dbReference>
<comment type="similarity">
    <text evidence="1 6">Belongs to the TACO1 family.</text>
</comment>
<keyword evidence="2 6" id="KW-0963">Cytoplasm</keyword>
<reference evidence="9 10" key="1">
    <citation type="submission" date="2017-09" db="EMBL/GenBank/DDBJ databases">
        <title>Depth-based differentiation of microbial function through sediment-hosted aquifers and enrichment of novel symbionts in the deep terrestrial subsurface.</title>
        <authorList>
            <person name="Probst A.J."/>
            <person name="Ladd B."/>
            <person name="Jarett J.K."/>
            <person name="Geller-Mcgrath D.E."/>
            <person name="Sieber C.M."/>
            <person name="Emerson J.B."/>
            <person name="Anantharaman K."/>
            <person name="Thomas B.C."/>
            <person name="Malmstrom R."/>
            <person name="Stieglmeier M."/>
            <person name="Klingl A."/>
            <person name="Woyke T."/>
            <person name="Ryan C.M."/>
            <person name="Banfield J.F."/>
        </authorList>
    </citation>
    <scope>NUCLEOTIDE SEQUENCE [LARGE SCALE GENOMIC DNA]</scope>
    <source>
        <strain evidence="9">CG08_land_8_20_14_0_20_45_16</strain>
    </source>
</reference>
<dbReference type="Pfam" id="PF01709">
    <property type="entry name" value="Transcrip_reg"/>
    <property type="match status" value="1"/>
</dbReference>
<evidence type="ECO:0000313" key="10">
    <source>
        <dbReference type="Proteomes" id="UP000231343"/>
    </source>
</evidence>
<gene>
    <name evidence="9" type="ORF">COT42_06525</name>
</gene>
<sequence length="248" mass="26518">MSGHSKWATIKHKKAKTDTQRGKIFTKIIREITSAAKQGGGDPGANPRLRLAIDKGKEANMPNDTIERAVAKATGSGDGVSIEEITYEGYGPAGVAIMIEIMTDNKQRTVSEIRNIFSKGGGNMGAAGCVSYLFKKTGSLVFEKGKVSEEELSMAAIDAGAEDINVDDEMIEIVTRPDDFVKVKDALKAKGFTPASAEVSMTPSNAVKVEGEEAKKVIKLVSMLEDHDDVQAVHANFDISADILEQAS</sequence>
<dbReference type="HAMAP" id="MF_00693">
    <property type="entry name" value="Transcrip_reg_TACO1"/>
    <property type="match status" value="1"/>
</dbReference>
<dbReference type="GO" id="GO:0006355">
    <property type="term" value="P:regulation of DNA-templated transcription"/>
    <property type="evidence" value="ECO:0007669"/>
    <property type="project" value="UniProtKB-UniRule"/>
</dbReference>
<evidence type="ECO:0000256" key="5">
    <source>
        <dbReference type="ARBA" id="ARBA00023163"/>
    </source>
</evidence>
<comment type="subcellular location">
    <subcellularLocation>
        <location evidence="6">Cytoplasm</location>
    </subcellularLocation>
</comment>
<dbReference type="Pfam" id="PF20772">
    <property type="entry name" value="TACO1_YebC_N"/>
    <property type="match status" value="1"/>
</dbReference>
<dbReference type="InterPro" id="IPR049083">
    <property type="entry name" value="TACO1_YebC_N"/>
</dbReference>
<dbReference type="AlphaFoldDB" id="A0A2H0XY02"/>
<dbReference type="FunFam" id="1.10.10.200:FF:000002">
    <property type="entry name" value="Probable transcriptional regulatory protein CLM62_37755"/>
    <property type="match status" value="1"/>
</dbReference>
<accession>A0A2H0XY02</accession>
<protein>
    <recommendedName>
        <fullName evidence="6">Probable transcriptional regulatory protein COT42_06525</fullName>
    </recommendedName>
</protein>
<feature type="domain" description="TACO1/YebC-like second and third" evidence="7">
    <location>
        <begin position="83"/>
        <end position="237"/>
    </location>
</feature>
<keyword evidence="3 6" id="KW-0805">Transcription regulation</keyword>
<dbReference type="Gene3D" id="3.30.70.980">
    <property type="match status" value="2"/>
</dbReference>
<feature type="domain" description="TACO1/YebC-like N-terminal" evidence="8">
    <location>
        <begin position="5"/>
        <end position="75"/>
    </location>
</feature>
<evidence type="ECO:0000259" key="8">
    <source>
        <dbReference type="Pfam" id="PF20772"/>
    </source>
</evidence>
<keyword evidence="5 6" id="KW-0804">Transcription</keyword>
<dbReference type="PANTHER" id="PTHR12532:SF6">
    <property type="entry name" value="TRANSCRIPTIONAL REGULATORY PROTEIN YEBC-RELATED"/>
    <property type="match status" value="1"/>
</dbReference>
<dbReference type="FunFam" id="3.30.70.980:FF:000002">
    <property type="entry name" value="Probable transcriptional regulatory protein YebC"/>
    <property type="match status" value="1"/>
</dbReference>
<dbReference type="SUPFAM" id="SSF75625">
    <property type="entry name" value="YebC-like"/>
    <property type="match status" value="1"/>
</dbReference>
<dbReference type="NCBIfam" id="TIGR01033">
    <property type="entry name" value="YebC/PmpR family DNA-binding transcriptional regulator"/>
    <property type="match status" value="1"/>
</dbReference>
<dbReference type="NCBIfam" id="NF009044">
    <property type="entry name" value="PRK12378.1"/>
    <property type="match status" value="1"/>
</dbReference>
<evidence type="ECO:0000256" key="2">
    <source>
        <dbReference type="ARBA" id="ARBA00022490"/>
    </source>
</evidence>